<dbReference type="RefSeq" id="WP_191154232.1">
    <property type="nucleotide sequence ID" value="NZ_JACWUN010000004.1"/>
</dbReference>
<evidence type="ECO:0000256" key="2">
    <source>
        <dbReference type="ARBA" id="ARBA00022448"/>
    </source>
</evidence>
<comment type="subcellular location">
    <subcellularLocation>
        <location evidence="8">Cell membrane</location>
        <topology evidence="8">Multi-pass membrane protein</topology>
    </subcellularLocation>
    <subcellularLocation>
        <location evidence="1">Endomembrane system</location>
        <topology evidence="1">Multi-pass membrane protein</topology>
    </subcellularLocation>
</comment>
<dbReference type="GO" id="GO:0012505">
    <property type="term" value="C:endomembrane system"/>
    <property type="evidence" value="ECO:0007669"/>
    <property type="project" value="UniProtKB-SubCell"/>
</dbReference>
<name>A0A8J6R571_9BACT</name>
<accession>A0A8J6R571</accession>
<comment type="function">
    <text evidence="8">Part of a membrane-bound complex that couples electron transfer with translocation of ions across the membrane.</text>
</comment>
<dbReference type="NCBIfam" id="NF003481">
    <property type="entry name" value="PRK05151.1"/>
    <property type="match status" value="1"/>
</dbReference>
<comment type="subunit">
    <text evidence="8">The complex is composed of six subunits: RnfA, RnfB, RnfC, RnfD, RnfE and RnfG.</text>
</comment>
<dbReference type="EC" id="7.-.-.-" evidence="8"/>
<keyword evidence="6 8" id="KW-1133">Transmembrane helix</keyword>
<dbReference type="PANTHER" id="PTHR30335:SF0">
    <property type="entry name" value="ION-TRANSLOCATING OXIDOREDUCTASE COMPLEX SUBUNIT A"/>
    <property type="match status" value="1"/>
</dbReference>
<dbReference type="Proteomes" id="UP000632828">
    <property type="component" value="Unassembled WGS sequence"/>
</dbReference>
<comment type="similarity">
    <text evidence="8">Belongs to the NqrDE/RnfAE family.</text>
</comment>
<reference evidence="9" key="1">
    <citation type="submission" date="2020-09" db="EMBL/GenBank/DDBJ databases">
        <title>Pelobacter alkaliphilus sp. nov., a novel anaerobic arsenate-reducing bacterium from terrestrial mud volcano.</title>
        <authorList>
            <person name="Khomyakova M.A."/>
            <person name="Merkel A.Y."/>
            <person name="Slobodkin A.I."/>
        </authorList>
    </citation>
    <scope>NUCLEOTIDE SEQUENCE</scope>
    <source>
        <strain evidence="9">M08fum</strain>
    </source>
</reference>
<evidence type="ECO:0000313" key="9">
    <source>
        <dbReference type="EMBL" id="MBD1399954.1"/>
    </source>
</evidence>
<dbReference type="GO" id="GO:0005886">
    <property type="term" value="C:plasma membrane"/>
    <property type="evidence" value="ECO:0007669"/>
    <property type="project" value="UniProtKB-SubCell"/>
</dbReference>
<protein>
    <recommendedName>
        <fullName evidence="8">Ion-translocating oxidoreductase complex subunit A</fullName>
        <ecNumber evidence="8">7.-.-.-</ecNumber>
    </recommendedName>
    <alternativeName>
        <fullName evidence="8">Rnf electron transport complex subunit A</fullName>
    </alternativeName>
</protein>
<proteinExistence type="inferred from homology"/>
<keyword evidence="7 8" id="KW-0472">Membrane</keyword>
<evidence type="ECO:0000256" key="4">
    <source>
        <dbReference type="ARBA" id="ARBA00022967"/>
    </source>
</evidence>
<dbReference type="InterPro" id="IPR011293">
    <property type="entry name" value="Ion_transpt_RnfA/RsxA"/>
</dbReference>
<keyword evidence="8" id="KW-1003">Cell membrane</keyword>
<feature type="transmembrane region" description="Helical" evidence="8">
    <location>
        <begin position="98"/>
        <end position="122"/>
    </location>
</feature>
<dbReference type="EMBL" id="JACWUN010000004">
    <property type="protein sequence ID" value="MBD1399954.1"/>
    <property type="molecule type" value="Genomic_DNA"/>
</dbReference>
<evidence type="ECO:0000256" key="8">
    <source>
        <dbReference type="HAMAP-Rule" id="MF_00459"/>
    </source>
</evidence>
<dbReference type="NCBIfam" id="TIGR01943">
    <property type="entry name" value="rnfA"/>
    <property type="match status" value="1"/>
</dbReference>
<dbReference type="PANTHER" id="PTHR30335">
    <property type="entry name" value="INTEGRAL MEMBRANE PROTEIN OF SOXR-REDUCING COMPLEX"/>
    <property type="match status" value="1"/>
</dbReference>
<gene>
    <name evidence="9" type="primary">rsxA</name>
    <name evidence="8" type="synonym">rnfA</name>
    <name evidence="9" type="ORF">ICT70_04645</name>
</gene>
<dbReference type="Pfam" id="PF02508">
    <property type="entry name" value="Rnf-Nqr"/>
    <property type="match status" value="1"/>
</dbReference>
<evidence type="ECO:0000313" key="10">
    <source>
        <dbReference type="Proteomes" id="UP000632828"/>
    </source>
</evidence>
<feature type="transmembrane region" description="Helical" evidence="8">
    <location>
        <begin position="44"/>
        <end position="64"/>
    </location>
</feature>
<organism evidence="9 10">
    <name type="scientific">Pelovirga terrestris</name>
    <dbReference type="NCBI Taxonomy" id="2771352"/>
    <lineage>
        <taxon>Bacteria</taxon>
        <taxon>Pseudomonadati</taxon>
        <taxon>Thermodesulfobacteriota</taxon>
        <taxon>Desulfuromonadia</taxon>
        <taxon>Geobacterales</taxon>
        <taxon>Geobacteraceae</taxon>
        <taxon>Pelovirga</taxon>
    </lineage>
</organism>
<evidence type="ECO:0000256" key="6">
    <source>
        <dbReference type="ARBA" id="ARBA00022989"/>
    </source>
</evidence>
<feature type="transmembrane region" description="Helical" evidence="8">
    <location>
        <begin position="71"/>
        <end position="92"/>
    </location>
</feature>
<keyword evidence="4 8" id="KW-1278">Translocase</keyword>
<comment type="caution">
    <text evidence="8">Lacks conserved residue(s) required for the propagation of feature annotation.</text>
</comment>
<feature type="transmembrane region" description="Helical" evidence="8">
    <location>
        <begin position="166"/>
        <end position="191"/>
    </location>
</feature>
<dbReference type="HAMAP" id="MF_00459">
    <property type="entry name" value="RsxA_RnfA"/>
    <property type="match status" value="1"/>
</dbReference>
<feature type="transmembrane region" description="Helical" evidence="8">
    <location>
        <begin position="134"/>
        <end position="154"/>
    </location>
</feature>
<evidence type="ECO:0000256" key="1">
    <source>
        <dbReference type="ARBA" id="ARBA00004127"/>
    </source>
</evidence>
<comment type="caution">
    <text evidence="9">The sequence shown here is derived from an EMBL/GenBank/DDBJ whole genome shotgun (WGS) entry which is preliminary data.</text>
</comment>
<dbReference type="InterPro" id="IPR050133">
    <property type="entry name" value="NqrDE/RnfAE_oxidrdctase"/>
</dbReference>
<evidence type="ECO:0000256" key="3">
    <source>
        <dbReference type="ARBA" id="ARBA00022692"/>
    </source>
</evidence>
<keyword evidence="5 8" id="KW-0249">Electron transport</keyword>
<evidence type="ECO:0000256" key="7">
    <source>
        <dbReference type="ARBA" id="ARBA00023136"/>
    </source>
</evidence>
<keyword evidence="3 8" id="KW-0812">Transmembrane</keyword>
<dbReference type="AlphaFoldDB" id="A0A8J6R571"/>
<dbReference type="InterPro" id="IPR003667">
    <property type="entry name" value="NqrDE/RnfAE"/>
</dbReference>
<evidence type="ECO:0000256" key="5">
    <source>
        <dbReference type="ARBA" id="ARBA00022982"/>
    </source>
</evidence>
<keyword evidence="2 8" id="KW-0813">Transport</keyword>
<keyword evidence="10" id="KW-1185">Reference proteome</keyword>
<dbReference type="GO" id="GO:0022900">
    <property type="term" value="P:electron transport chain"/>
    <property type="evidence" value="ECO:0007669"/>
    <property type="project" value="UniProtKB-UniRule"/>
</dbReference>
<dbReference type="PIRSF" id="PIRSF006102">
    <property type="entry name" value="NQR_DE"/>
    <property type="match status" value="1"/>
</dbReference>
<sequence length="193" mass="20723">MVSLILILVSAVFVNNFVLARFLGICPFLGVSKKVETSIGMGMAVIFVMAVASVVTWFIQYFILAPFNLDYLQTIAFILVIAALVQLVEMIVQKTSPVLYQSLGIFLPLITTNCAVLGVAVLNIQNSYSFIESLVFAIGAGIGFTLAMVLFAGLRERIDLCPVPDAFRGTAIALITAGLLSLAFMGFAGLVKM</sequence>